<dbReference type="EMBL" id="CP011312">
    <property type="protein sequence ID" value="AKE40926.1"/>
    <property type="molecule type" value="Genomic_DNA"/>
</dbReference>
<evidence type="ECO:0000256" key="5">
    <source>
        <dbReference type="ARBA" id="ARBA00022989"/>
    </source>
</evidence>
<feature type="transmembrane region" description="Helical" evidence="7">
    <location>
        <begin position="284"/>
        <end position="306"/>
    </location>
</feature>
<dbReference type="GO" id="GO:0005886">
    <property type="term" value="C:plasma membrane"/>
    <property type="evidence" value="ECO:0007669"/>
    <property type="project" value="UniProtKB-SubCell"/>
</dbReference>
<keyword evidence="6 7" id="KW-0472">Membrane</keyword>
<name>A0A0F6TD77_9CORY</name>
<dbReference type="Proteomes" id="UP000033457">
    <property type="component" value="Chromosome"/>
</dbReference>
<evidence type="ECO:0000256" key="4">
    <source>
        <dbReference type="ARBA" id="ARBA00022692"/>
    </source>
</evidence>
<evidence type="ECO:0000256" key="2">
    <source>
        <dbReference type="ARBA" id="ARBA00022448"/>
    </source>
</evidence>
<proteinExistence type="inferred from homology"/>
<feature type="transmembrane region" description="Helical" evidence="7">
    <location>
        <begin position="234"/>
        <end position="256"/>
    </location>
</feature>
<keyword evidence="10" id="KW-1185">Reference proteome</keyword>
<comment type="similarity">
    <text evidence="7">Belongs to the binding-protein-dependent transport system permease family.</text>
</comment>
<organism evidence="9 10">
    <name type="scientific">Corynebacterium kutscheri</name>
    <dbReference type="NCBI Taxonomy" id="35755"/>
    <lineage>
        <taxon>Bacteria</taxon>
        <taxon>Bacillati</taxon>
        <taxon>Actinomycetota</taxon>
        <taxon>Actinomycetes</taxon>
        <taxon>Mycobacteriales</taxon>
        <taxon>Corynebacteriaceae</taxon>
        <taxon>Corynebacterium</taxon>
    </lineage>
</organism>
<sequence length="318" mass="34534">MKNLLRFFSKYLITLIVASLLIFFLLRVAPGDPAAIALGVTATEESLAALREQMGLNRPLIIQYFDWIYGLLRGDFGISLTSQTEISDLIIDRMQVSLILVLCSLAFALTIAIPFGLWAARRANHSDGVVVSILSQLGIAVPSFLAAILLVILFSIHLGWLPPGGWVVPKEDPAGFIQRLILPVVSLGIVQAAILTRYIRSAVLDVMNEDFIRTARAKGLSPARALRAHGLRNAALPVITILGIQLTGLIIGAVIIEKVFVLPGIGTMLLTAVTNRDLPTVQTIVMLLVVFAVILNALIDAIYVVIDPRIRNKEKAHA</sequence>
<dbReference type="KEGG" id="cku:UL82_03595"/>
<dbReference type="STRING" id="35755.UL82_03595"/>
<dbReference type="InterPro" id="IPR000515">
    <property type="entry name" value="MetI-like"/>
</dbReference>
<dbReference type="Pfam" id="PF00528">
    <property type="entry name" value="BPD_transp_1"/>
    <property type="match status" value="1"/>
</dbReference>
<feature type="transmembrane region" description="Helical" evidence="7">
    <location>
        <begin position="129"/>
        <end position="156"/>
    </location>
</feature>
<evidence type="ECO:0000259" key="8">
    <source>
        <dbReference type="PROSITE" id="PS50928"/>
    </source>
</evidence>
<feature type="transmembrane region" description="Helical" evidence="7">
    <location>
        <begin position="176"/>
        <end position="199"/>
    </location>
</feature>
<dbReference type="PROSITE" id="PS50928">
    <property type="entry name" value="ABC_TM1"/>
    <property type="match status" value="1"/>
</dbReference>
<keyword evidence="5 7" id="KW-1133">Transmembrane helix</keyword>
<reference evidence="9 10" key="1">
    <citation type="journal article" date="2015" name="Genome Announc.">
        <title>Complete Genome Sequence of Corynebacterium kutscheri DSM 20755, a Corynebacterial Type Strain with Remarkably Low G+C Content of Chromosomal DNA.</title>
        <authorList>
            <person name="Ruckert C."/>
            <person name="Albersmeier A."/>
            <person name="Winkler A."/>
            <person name="Tauch A."/>
        </authorList>
    </citation>
    <scope>NUCLEOTIDE SEQUENCE [LARGE SCALE GENOMIC DNA]</scope>
    <source>
        <strain evidence="9 10">DSM 20755</strain>
    </source>
</reference>
<dbReference type="PANTHER" id="PTHR43163">
    <property type="entry name" value="DIPEPTIDE TRANSPORT SYSTEM PERMEASE PROTEIN DPPB-RELATED"/>
    <property type="match status" value="1"/>
</dbReference>
<dbReference type="PANTHER" id="PTHR43163:SF6">
    <property type="entry name" value="DIPEPTIDE TRANSPORT SYSTEM PERMEASE PROTEIN DPPB-RELATED"/>
    <property type="match status" value="1"/>
</dbReference>
<evidence type="ECO:0000256" key="7">
    <source>
        <dbReference type="RuleBase" id="RU363032"/>
    </source>
</evidence>
<dbReference type="Gene3D" id="1.10.3720.10">
    <property type="entry name" value="MetI-like"/>
    <property type="match status" value="1"/>
</dbReference>
<keyword evidence="4 7" id="KW-0812">Transmembrane</keyword>
<feature type="transmembrane region" description="Helical" evidence="7">
    <location>
        <begin position="96"/>
        <end position="117"/>
    </location>
</feature>
<keyword evidence="2 7" id="KW-0813">Transport</keyword>
<gene>
    <name evidence="9" type="ORF">UL82_03595</name>
</gene>
<keyword evidence="3" id="KW-1003">Cell membrane</keyword>
<dbReference type="GO" id="GO:0071916">
    <property type="term" value="F:dipeptide transmembrane transporter activity"/>
    <property type="evidence" value="ECO:0007669"/>
    <property type="project" value="TreeGrafter"/>
</dbReference>
<dbReference type="SUPFAM" id="SSF161098">
    <property type="entry name" value="MetI-like"/>
    <property type="match status" value="1"/>
</dbReference>
<evidence type="ECO:0000256" key="3">
    <source>
        <dbReference type="ARBA" id="ARBA00022475"/>
    </source>
</evidence>
<evidence type="ECO:0000256" key="6">
    <source>
        <dbReference type="ARBA" id="ARBA00023136"/>
    </source>
</evidence>
<comment type="subcellular location">
    <subcellularLocation>
        <location evidence="1 7">Cell membrane</location>
        <topology evidence="1 7">Multi-pass membrane protein</topology>
    </subcellularLocation>
</comment>
<dbReference type="AlphaFoldDB" id="A0A0F6TD77"/>
<feature type="domain" description="ABC transmembrane type-1" evidence="8">
    <location>
        <begin position="94"/>
        <end position="299"/>
    </location>
</feature>
<evidence type="ECO:0000313" key="10">
    <source>
        <dbReference type="Proteomes" id="UP000033457"/>
    </source>
</evidence>
<dbReference type="InterPro" id="IPR045621">
    <property type="entry name" value="BPD_transp_1_N"/>
</dbReference>
<protein>
    <submittedName>
        <fullName evidence="9">ABC-type dipeptide/oligopeptide/nickel transport system, permease component</fullName>
    </submittedName>
</protein>
<dbReference type="InterPro" id="IPR035906">
    <property type="entry name" value="MetI-like_sf"/>
</dbReference>
<dbReference type="HOGENOM" id="CLU_036879_0_1_11"/>
<evidence type="ECO:0000313" key="9">
    <source>
        <dbReference type="EMBL" id="AKE40926.1"/>
    </source>
</evidence>
<evidence type="ECO:0000256" key="1">
    <source>
        <dbReference type="ARBA" id="ARBA00004651"/>
    </source>
</evidence>
<dbReference type="CDD" id="cd06261">
    <property type="entry name" value="TM_PBP2"/>
    <property type="match status" value="1"/>
</dbReference>
<dbReference type="OrthoDB" id="147639at2"/>
<accession>A0A0F6TD77</accession>
<dbReference type="Pfam" id="PF19300">
    <property type="entry name" value="BPD_transp_1_N"/>
    <property type="match status" value="1"/>
</dbReference>